<gene>
    <name evidence="1" type="ORF">NCTC12722_00467</name>
</gene>
<dbReference type="RefSeq" id="WP_002718084.1">
    <property type="nucleotide sequence ID" value="NZ_UFSI01000001.1"/>
</dbReference>
<evidence type="ECO:0000313" key="2">
    <source>
        <dbReference type="Proteomes" id="UP000254343"/>
    </source>
</evidence>
<dbReference type="Proteomes" id="UP000254343">
    <property type="component" value="Unassembled WGS sequence"/>
</dbReference>
<dbReference type="PANTHER" id="PTHR31793:SF2">
    <property type="entry name" value="BLR1345 PROTEIN"/>
    <property type="match status" value="1"/>
</dbReference>
<evidence type="ECO:0000313" key="1">
    <source>
        <dbReference type="EMBL" id="SUU83304.1"/>
    </source>
</evidence>
<dbReference type="Gene3D" id="3.10.129.10">
    <property type="entry name" value="Hotdog Thioesterase"/>
    <property type="match status" value="1"/>
</dbReference>
<organism evidence="1 2">
    <name type="scientific">Afipia felis</name>
    <name type="common">Cat scratch disease bacillus</name>
    <dbReference type="NCBI Taxonomy" id="1035"/>
    <lineage>
        <taxon>Bacteria</taxon>
        <taxon>Pseudomonadati</taxon>
        <taxon>Pseudomonadota</taxon>
        <taxon>Alphaproteobacteria</taxon>
        <taxon>Hyphomicrobiales</taxon>
        <taxon>Nitrobacteraceae</taxon>
        <taxon>Afipia</taxon>
    </lineage>
</organism>
<dbReference type="GO" id="GO:0047617">
    <property type="term" value="F:fatty acyl-CoA hydrolase activity"/>
    <property type="evidence" value="ECO:0007669"/>
    <property type="project" value="TreeGrafter"/>
</dbReference>
<protein>
    <submittedName>
        <fullName evidence="1">Bifunctional 3-hydroxyacyl-CoA dehydrogenase/thioesterase</fullName>
    </submittedName>
</protein>
<proteinExistence type="predicted"/>
<dbReference type="PANTHER" id="PTHR31793">
    <property type="entry name" value="4-HYDROXYBENZOYL-COA THIOESTERASE FAMILY MEMBER"/>
    <property type="match status" value="1"/>
</dbReference>
<sequence>MESEVNYRGVVYPWQCDHMGHMNIMWYVGKFDEANWNFLARLGLSPRYLRETGNGIGGVQQNLTYKREMHPGDTIEIKSRLLEVRDKTVRFLHEMRNAETGELTATCEMTAAHMDSKSRKATSLPSEIRNMALLRVQSSGSATA</sequence>
<dbReference type="SUPFAM" id="SSF54637">
    <property type="entry name" value="Thioesterase/thiol ester dehydrase-isomerase"/>
    <property type="match status" value="1"/>
</dbReference>
<dbReference type="InterPro" id="IPR050563">
    <property type="entry name" value="4-hydroxybenzoyl-CoA_TE"/>
</dbReference>
<dbReference type="InterPro" id="IPR029069">
    <property type="entry name" value="HotDog_dom_sf"/>
</dbReference>
<dbReference type="Pfam" id="PF13279">
    <property type="entry name" value="4HBT_2"/>
    <property type="match status" value="1"/>
</dbReference>
<dbReference type="EMBL" id="UIGB01000001">
    <property type="protein sequence ID" value="SUU83304.1"/>
    <property type="molecule type" value="Genomic_DNA"/>
</dbReference>
<reference evidence="1 2" key="1">
    <citation type="submission" date="2018-06" db="EMBL/GenBank/DDBJ databases">
        <authorList>
            <consortium name="Pathogen Informatics"/>
            <person name="Doyle S."/>
        </authorList>
    </citation>
    <scope>NUCLEOTIDE SEQUENCE [LARGE SCALE GENOMIC DNA]</scope>
    <source>
        <strain evidence="1 2">NCTC12722</strain>
    </source>
</reference>
<dbReference type="CDD" id="cd00586">
    <property type="entry name" value="4HBT"/>
    <property type="match status" value="1"/>
</dbReference>
<dbReference type="OrthoDB" id="7597365at2"/>
<dbReference type="AlphaFoldDB" id="A0A380W2X9"/>
<name>A0A380W2X9_AFIFE</name>
<accession>A0A380W2X9</accession>